<protein>
    <recommendedName>
        <fullName evidence="4">Spermidine synthase</fullName>
    </recommendedName>
</protein>
<dbReference type="EMBL" id="CP008889">
    <property type="protein sequence ID" value="AIF41553.1"/>
    <property type="molecule type" value="Genomic_DNA"/>
</dbReference>
<dbReference type="Proteomes" id="UP000027986">
    <property type="component" value="Chromosome"/>
</dbReference>
<dbReference type="SUPFAM" id="SSF53335">
    <property type="entry name" value="S-adenosyl-L-methionine-dependent methyltransferases"/>
    <property type="match status" value="1"/>
</dbReference>
<proteinExistence type="predicted"/>
<evidence type="ECO:0000313" key="3">
    <source>
        <dbReference type="Proteomes" id="UP000027986"/>
    </source>
</evidence>
<dbReference type="OrthoDB" id="8221452at2"/>
<keyword evidence="1" id="KW-0620">Polyamine biosynthesis</keyword>
<name>A0A075JN27_9MICO</name>
<accession>A0A075JN27</accession>
<evidence type="ECO:0008006" key="4">
    <source>
        <dbReference type="Google" id="ProtNLM"/>
    </source>
</evidence>
<reference evidence="2 3" key="1">
    <citation type="submission" date="2014-07" db="EMBL/GenBank/DDBJ databases">
        <title>Genome Sequencing of Dermacoccus nishinomiyaensis.</title>
        <authorList>
            <person name="Hong K.W."/>
            <person name="Chan K.G."/>
        </authorList>
    </citation>
    <scope>NUCLEOTIDE SEQUENCE [LARGE SCALE GENOMIC DNA]</scope>
    <source>
        <strain evidence="2 3">M25</strain>
    </source>
</reference>
<gene>
    <name evidence="2" type="ORF">HX89_12115</name>
</gene>
<evidence type="ECO:0000256" key="1">
    <source>
        <dbReference type="ARBA" id="ARBA00023115"/>
    </source>
</evidence>
<organism evidence="2 3">
    <name type="scientific">Dermacoccus nishinomiyaensis</name>
    <dbReference type="NCBI Taxonomy" id="1274"/>
    <lineage>
        <taxon>Bacteria</taxon>
        <taxon>Bacillati</taxon>
        <taxon>Actinomycetota</taxon>
        <taxon>Actinomycetes</taxon>
        <taxon>Micrococcales</taxon>
        <taxon>Dermacoccaceae</taxon>
        <taxon>Dermacoccus</taxon>
    </lineage>
</organism>
<dbReference type="PANTHER" id="PTHR43317">
    <property type="entry name" value="THERMOSPERMINE SYNTHASE ACAULIS5"/>
    <property type="match status" value="1"/>
</dbReference>
<dbReference type="PANTHER" id="PTHR43317:SF1">
    <property type="entry name" value="THERMOSPERMINE SYNTHASE ACAULIS5"/>
    <property type="match status" value="1"/>
</dbReference>
<dbReference type="GO" id="GO:0006596">
    <property type="term" value="P:polyamine biosynthetic process"/>
    <property type="evidence" value="ECO:0007669"/>
    <property type="project" value="UniProtKB-KW"/>
</dbReference>
<dbReference type="AlphaFoldDB" id="A0A075JN27"/>
<dbReference type="Gene3D" id="3.40.50.150">
    <property type="entry name" value="Vaccinia Virus protein VP39"/>
    <property type="match status" value="1"/>
</dbReference>
<dbReference type="GeneID" id="41841819"/>
<sequence>MARRRIPTTAPETAAGDPFEFITDERGGVTVMRDGHPQSHVHPDDPTLLEFEYVQHFALVLDALTPPVPSLLGVTHVGGAGLTLARYVEATRPGSPQIVLEPDVRLTDAVRRELPLPRTHRIRVRPADGASGVAALKDDSADVIVLDAFADGRVPAELVSPTFAADVARVLKPGGVFIANLADEPGFAWTSRAAATFTAVLPHAVIVGAHEVLKGKRFGNVVLAASADASALDLDAVTRAAARAPLPTGVRRGAELARMLRAGAPFTDNDAARSPVPPQLGAWRVR</sequence>
<evidence type="ECO:0000313" key="2">
    <source>
        <dbReference type="EMBL" id="AIF41553.1"/>
    </source>
</evidence>
<dbReference type="InterPro" id="IPR029063">
    <property type="entry name" value="SAM-dependent_MTases_sf"/>
</dbReference>
<dbReference type="HOGENOM" id="CLU_068637_2_0_11"/>
<dbReference type="eggNOG" id="COG0421">
    <property type="taxonomic scope" value="Bacteria"/>
</dbReference>
<keyword evidence="3" id="KW-1185">Reference proteome</keyword>
<dbReference type="RefSeq" id="WP_051806159.1">
    <property type="nucleotide sequence ID" value="NZ_CP008889.1"/>
</dbReference>
<dbReference type="KEGG" id="dni:HX89_12115"/>
<dbReference type="NCBIfam" id="NF037959">
    <property type="entry name" value="MFS_SpdSyn"/>
    <property type="match status" value="1"/>
</dbReference>